<gene>
    <name evidence="6" type="ORF">ACFQQA_03925</name>
</gene>
<evidence type="ECO:0000256" key="1">
    <source>
        <dbReference type="ARBA" id="ARBA00009481"/>
    </source>
</evidence>
<reference evidence="7" key="1">
    <citation type="journal article" date="2019" name="Int. J. Syst. Evol. Microbiol.">
        <title>The Global Catalogue of Microorganisms (GCM) 10K type strain sequencing project: providing services to taxonomists for standard genome sequencing and annotation.</title>
        <authorList>
            <consortium name="The Broad Institute Genomics Platform"/>
            <consortium name="The Broad Institute Genome Sequencing Center for Infectious Disease"/>
            <person name="Wu L."/>
            <person name="Ma J."/>
        </authorList>
    </citation>
    <scope>NUCLEOTIDE SEQUENCE [LARGE SCALE GENOMIC DNA]</scope>
    <source>
        <strain evidence="7">CCUG 60559</strain>
    </source>
</reference>
<proteinExistence type="inferred from homology"/>
<evidence type="ECO:0000313" key="6">
    <source>
        <dbReference type="EMBL" id="MFC7293869.1"/>
    </source>
</evidence>
<name>A0ABW2ISA4_9GAMM</name>
<protein>
    <submittedName>
        <fullName evidence="6">Glycosyltransferase</fullName>
        <ecNumber evidence="6">2.4.-.-</ecNumber>
    </submittedName>
</protein>
<dbReference type="EC" id="2.4.-.-" evidence="6"/>
<dbReference type="InterPro" id="IPR001296">
    <property type="entry name" value="Glyco_trans_1"/>
</dbReference>
<keyword evidence="2 6" id="KW-0328">Glycosyltransferase</keyword>
<dbReference type="PANTHER" id="PTHR12526:SF640">
    <property type="entry name" value="COLANIC ACID BIOSYNTHESIS GLYCOSYLTRANSFERASE WCAL-RELATED"/>
    <property type="match status" value="1"/>
</dbReference>
<comment type="caution">
    <text evidence="6">The sequence shown here is derived from an EMBL/GenBank/DDBJ whole genome shotgun (WGS) entry which is preliminary data.</text>
</comment>
<keyword evidence="3 6" id="KW-0808">Transferase</keyword>
<organism evidence="6 7">
    <name type="scientific">Marinobacter aromaticivorans</name>
    <dbReference type="NCBI Taxonomy" id="1494078"/>
    <lineage>
        <taxon>Bacteria</taxon>
        <taxon>Pseudomonadati</taxon>
        <taxon>Pseudomonadota</taxon>
        <taxon>Gammaproteobacteria</taxon>
        <taxon>Pseudomonadales</taxon>
        <taxon>Marinobacteraceae</taxon>
        <taxon>Marinobacter</taxon>
    </lineage>
</organism>
<evidence type="ECO:0000256" key="2">
    <source>
        <dbReference type="ARBA" id="ARBA00022676"/>
    </source>
</evidence>
<evidence type="ECO:0000313" key="7">
    <source>
        <dbReference type="Proteomes" id="UP001596506"/>
    </source>
</evidence>
<feature type="domain" description="Glycosyltransferase subfamily 4-like N-terminal" evidence="5">
    <location>
        <begin position="76"/>
        <end position="191"/>
    </location>
</feature>
<sequence length="388" mass="43151">MNHVTGLIDRGLNVTVLANSEDVHAWSSLEDYQRVLRDKVFYYRLPKSRRARITGGVEKLLHGIVRGDRKALSTMNYNRYGRSAINFSLLYAYSLAKTMPKIDVLHCHFGPIGTLGAHLKRMGVVDKLVVTFHGHDVSRALVSSESNPYEAVFEQADLILPISDRWYSALSKLGAPSDRMCVHRVGIDVSRFRFKARTGTPGFLHILTTARFTEKKGIRYAVEAVAKALERQPDLSIQYDIVGEGELFKEIRELIDILGLTASIKLHGARSHSEVRSLLGEADIFLLPSVTATDGDQEGIPVALMEAMAVGMPVVTTEHSGIPELVEDGVSGYLSPEKDSDSLAESILTLSQNPDSWQRLGAAGRERVEKYFSLEVQNNKLIELYRTL</sequence>
<dbReference type="EMBL" id="JBHTBD010000001">
    <property type="protein sequence ID" value="MFC7293869.1"/>
    <property type="molecule type" value="Genomic_DNA"/>
</dbReference>
<dbReference type="Pfam" id="PF00534">
    <property type="entry name" value="Glycos_transf_1"/>
    <property type="match status" value="1"/>
</dbReference>
<dbReference type="Proteomes" id="UP001596506">
    <property type="component" value="Unassembled WGS sequence"/>
</dbReference>
<dbReference type="InterPro" id="IPR028098">
    <property type="entry name" value="Glyco_trans_4-like_N"/>
</dbReference>
<evidence type="ECO:0000256" key="3">
    <source>
        <dbReference type="ARBA" id="ARBA00022679"/>
    </source>
</evidence>
<feature type="domain" description="Glycosyl transferase family 1" evidence="4">
    <location>
        <begin position="206"/>
        <end position="367"/>
    </location>
</feature>
<dbReference type="Pfam" id="PF13439">
    <property type="entry name" value="Glyco_transf_4"/>
    <property type="match status" value="1"/>
</dbReference>
<dbReference type="GO" id="GO:0016757">
    <property type="term" value="F:glycosyltransferase activity"/>
    <property type="evidence" value="ECO:0007669"/>
    <property type="project" value="UniProtKB-KW"/>
</dbReference>
<comment type="similarity">
    <text evidence="1">Belongs to the glycosyltransferase group 1 family. Glycosyltransferase 4 subfamily.</text>
</comment>
<dbReference type="Gene3D" id="3.40.50.2000">
    <property type="entry name" value="Glycogen Phosphorylase B"/>
    <property type="match status" value="2"/>
</dbReference>
<evidence type="ECO:0000259" key="4">
    <source>
        <dbReference type="Pfam" id="PF00534"/>
    </source>
</evidence>
<accession>A0ABW2ISA4</accession>
<dbReference type="PANTHER" id="PTHR12526">
    <property type="entry name" value="GLYCOSYLTRANSFERASE"/>
    <property type="match status" value="1"/>
</dbReference>
<keyword evidence="7" id="KW-1185">Reference proteome</keyword>
<dbReference type="SUPFAM" id="SSF53756">
    <property type="entry name" value="UDP-Glycosyltransferase/glycogen phosphorylase"/>
    <property type="match status" value="1"/>
</dbReference>
<dbReference type="RefSeq" id="WP_188437616.1">
    <property type="nucleotide sequence ID" value="NZ_JBHTBD010000001.1"/>
</dbReference>
<evidence type="ECO:0000259" key="5">
    <source>
        <dbReference type="Pfam" id="PF13439"/>
    </source>
</evidence>